<evidence type="ECO:0000259" key="10">
    <source>
        <dbReference type="PROSITE" id="PS50188"/>
    </source>
</evidence>
<dbReference type="Gene3D" id="3.30.160.60">
    <property type="entry name" value="Classic Zinc Finger"/>
    <property type="match status" value="1"/>
</dbReference>
<dbReference type="Gene3D" id="3.30.40.10">
    <property type="entry name" value="Zinc/RING finger domain, C3HC4 (zinc finger)"/>
    <property type="match status" value="1"/>
</dbReference>
<dbReference type="InterPro" id="IPR003879">
    <property type="entry name" value="Butyrophylin_SPRY"/>
</dbReference>
<feature type="domain" description="B30.2/SPRY" evidence="10">
    <location>
        <begin position="317"/>
        <end position="514"/>
    </location>
</feature>
<evidence type="ECO:0000256" key="2">
    <source>
        <dbReference type="ARBA" id="ARBA00022723"/>
    </source>
</evidence>
<feature type="coiled-coil region" evidence="7">
    <location>
        <begin position="247"/>
        <end position="274"/>
    </location>
</feature>
<dbReference type="InterPro" id="IPR001870">
    <property type="entry name" value="B30.2/SPRY"/>
</dbReference>
<evidence type="ECO:0000313" key="11">
    <source>
        <dbReference type="Ensembl" id="ENSORLP00020030942.1"/>
    </source>
</evidence>
<dbReference type="InterPro" id="IPR051051">
    <property type="entry name" value="E3_ubiq-ligase_TRIM/RNF"/>
</dbReference>
<evidence type="ECO:0000256" key="4">
    <source>
        <dbReference type="ARBA" id="ARBA00022833"/>
    </source>
</evidence>
<protein>
    <submittedName>
        <fullName evidence="11">G protein-coupled receptor 156</fullName>
    </submittedName>
</protein>
<dbReference type="PRINTS" id="PR01407">
    <property type="entry name" value="BUTYPHLNCDUF"/>
</dbReference>
<evidence type="ECO:0000256" key="6">
    <source>
        <dbReference type="PROSITE-ProRule" id="PRU00024"/>
    </source>
</evidence>
<evidence type="ECO:0000256" key="5">
    <source>
        <dbReference type="ARBA" id="ARBA00022859"/>
    </source>
</evidence>
<evidence type="ECO:0000256" key="7">
    <source>
        <dbReference type="SAM" id="Coils"/>
    </source>
</evidence>
<keyword evidence="7" id="KW-0175">Coiled coil</keyword>
<dbReference type="SMART" id="SM00184">
    <property type="entry name" value="RING"/>
    <property type="match status" value="1"/>
</dbReference>
<reference evidence="11 12" key="2">
    <citation type="submission" date="2017-04" db="EMBL/GenBank/DDBJ databases">
        <title>CpG methylation of centromeres and impact of large insertions on vertebrate speciation.</title>
        <authorList>
            <person name="Ichikawa K."/>
            <person name="Yoshimura J."/>
            <person name="Morishita S."/>
        </authorList>
    </citation>
    <scope>NUCLEOTIDE SEQUENCE</scope>
    <source>
        <strain evidence="11 12">HNI</strain>
    </source>
</reference>
<dbReference type="InterPro" id="IPR006574">
    <property type="entry name" value="PRY"/>
</dbReference>
<sequence length="514" mass="58448">PDVHLPPPPSKLTWKRQQSEMASAGSVLSKEQLLCPICLDVFRLPVSTPCGHNFCSDCIRTYWQSPHLAQCPVCKHRFYKTPDLKVNTFISEVASHFRENKCEIVVVDQAAGDQGDVSCDVCVGKRVKAFKSCLDCLASFCETHLEPHHVVSALKKHSLISPMIGMQDRICKKHEKLLDSFCNTDQSYVCHACTKTDHAAHHIVHIEDESGHRRAQMVKMNVRVQEMISCRRQTIFEINQAESLQIFEKLIQILLKSQQEVERLKTRKDELELLSCTEDNLYLLQKFPDFSTIAEYVGTVRRALRRAASELEEAVKAELKRLCATEFKRARRFAVDLTLDPKTAHPKLMLSESKREVYHSNVAVRLPADPQRFYPCTSVLGTEGFSSGRFYFEVQVKGKTEWDVGVALESVQRKGGNWLNPERGYWTLGMRKEGKYWALCSPPVCVPLLDEPQRVGVYVDVGWGQVSFYNPDSHSHIYTFTGCSFSERLFPHLNPRRNHGGVNSAPLVVLPVNM</sequence>
<keyword evidence="3 6" id="KW-0863">Zinc-finger</keyword>
<dbReference type="InterPro" id="IPR043136">
    <property type="entry name" value="B30.2/SPRY_sf"/>
</dbReference>
<dbReference type="GO" id="GO:0005737">
    <property type="term" value="C:cytoplasm"/>
    <property type="evidence" value="ECO:0007669"/>
    <property type="project" value="UniProtKB-ARBA"/>
</dbReference>
<organism evidence="11 12">
    <name type="scientific">Oryzias latipes</name>
    <name type="common">Japanese rice fish</name>
    <name type="synonym">Japanese killifish</name>
    <dbReference type="NCBI Taxonomy" id="8090"/>
    <lineage>
        <taxon>Eukaryota</taxon>
        <taxon>Metazoa</taxon>
        <taxon>Chordata</taxon>
        <taxon>Craniata</taxon>
        <taxon>Vertebrata</taxon>
        <taxon>Euteleostomi</taxon>
        <taxon>Actinopterygii</taxon>
        <taxon>Neopterygii</taxon>
        <taxon>Teleostei</taxon>
        <taxon>Neoteleostei</taxon>
        <taxon>Acanthomorphata</taxon>
        <taxon>Ovalentaria</taxon>
        <taxon>Atherinomorphae</taxon>
        <taxon>Beloniformes</taxon>
        <taxon>Adrianichthyidae</taxon>
        <taxon>Oryziinae</taxon>
        <taxon>Oryzias</taxon>
    </lineage>
</organism>
<evidence type="ECO:0000259" key="8">
    <source>
        <dbReference type="PROSITE" id="PS50089"/>
    </source>
</evidence>
<dbReference type="InterPro" id="IPR013320">
    <property type="entry name" value="ConA-like_dom_sf"/>
</dbReference>
<feature type="domain" description="RING-type" evidence="8">
    <location>
        <begin position="35"/>
        <end position="75"/>
    </location>
</feature>
<feature type="domain" description="B box-type" evidence="9">
    <location>
        <begin position="166"/>
        <end position="206"/>
    </location>
</feature>
<dbReference type="CDD" id="cd13733">
    <property type="entry name" value="SPRY_PRY_C-I_1"/>
    <property type="match status" value="1"/>
</dbReference>
<reference key="1">
    <citation type="journal article" date="2007" name="Nature">
        <title>The medaka draft genome and insights into vertebrate genome evolution.</title>
        <authorList>
            <person name="Kasahara M."/>
            <person name="Naruse K."/>
            <person name="Sasaki S."/>
            <person name="Nakatani Y."/>
            <person name="Qu W."/>
            <person name="Ahsan B."/>
            <person name="Yamada T."/>
            <person name="Nagayasu Y."/>
            <person name="Doi K."/>
            <person name="Kasai Y."/>
            <person name="Jindo T."/>
            <person name="Kobayashi D."/>
            <person name="Shimada A."/>
            <person name="Toyoda A."/>
            <person name="Kuroki Y."/>
            <person name="Fujiyama A."/>
            <person name="Sasaki T."/>
            <person name="Shimizu A."/>
            <person name="Asakawa S."/>
            <person name="Shimizu N."/>
            <person name="Hashimoto S."/>
            <person name="Yang J."/>
            <person name="Lee Y."/>
            <person name="Matsushima K."/>
            <person name="Sugano S."/>
            <person name="Sakaizumi M."/>
            <person name="Narita T."/>
            <person name="Ohishi K."/>
            <person name="Haga S."/>
            <person name="Ohta F."/>
            <person name="Nomoto H."/>
            <person name="Nogata K."/>
            <person name="Morishita T."/>
            <person name="Endo T."/>
            <person name="Shin-I T."/>
            <person name="Takeda H."/>
            <person name="Morishita S."/>
            <person name="Kohara Y."/>
        </authorList>
    </citation>
    <scope>NUCLEOTIDE SEQUENCE [LARGE SCALE GENOMIC DNA]</scope>
    <source>
        <strain>Hd-rR</strain>
    </source>
</reference>
<dbReference type="PROSITE" id="PS50119">
    <property type="entry name" value="ZF_BBOX"/>
    <property type="match status" value="1"/>
</dbReference>
<dbReference type="InterPro" id="IPR013083">
    <property type="entry name" value="Znf_RING/FYVE/PHD"/>
</dbReference>
<proteinExistence type="predicted"/>
<dbReference type="Gene3D" id="2.60.120.920">
    <property type="match status" value="1"/>
</dbReference>
<dbReference type="InterPro" id="IPR000315">
    <property type="entry name" value="Znf_B-box"/>
</dbReference>
<dbReference type="SUPFAM" id="SSF57850">
    <property type="entry name" value="RING/U-box"/>
    <property type="match status" value="1"/>
</dbReference>
<dbReference type="SMART" id="SM00449">
    <property type="entry name" value="SPRY"/>
    <property type="match status" value="1"/>
</dbReference>
<dbReference type="InterPro" id="IPR017907">
    <property type="entry name" value="Znf_RING_CS"/>
</dbReference>
<dbReference type="AlphaFoldDB" id="A0A3P9MD58"/>
<dbReference type="Ensembl" id="ENSORLT00020033151.1">
    <property type="protein sequence ID" value="ENSORLP00020030942.1"/>
    <property type="gene ID" value="ENSORLG00020015726.1"/>
</dbReference>
<dbReference type="SUPFAM" id="SSF57845">
    <property type="entry name" value="B-box zinc-binding domain"/>
    <property type="match status" value="1"/>
</dbReference>
<dbReference type="InterPro" id="IPR003877">
    <property type="entry name" value="SPRY_dom"/>
</dbReference>
<dbReference type="PANTHER" id="PTHR25465">
    <property type="entry name" value="B-BOX DOMAIN CONTAINING"/>
    <property type="match status" value="1"/>
</dbReference>
<dbReference type="SMART" id="SM00589">
    <property type="entry name" value="PRY"/>
    <property type="match status" value="1"/>
</dbReference>
<dbReference type="Pfam" id="PF00622">
    <property type="entry name" value="SPRY"/>
    <property type="match status" value="1"/>
</dbReference>
<dbReference type="Gene3D" id="4.10.830.40">
    <property type="match status" value="1"/>
</dbReference>
<keyword evidence="4" id="KW-0862">Zinc</keyword>
<evidence type="ECO:0000313" key="12">
    <source>
        <dbReference type="Proteomes" id="UP000265180"/>
    </source>
</evidence>
<dbReference type="GO" id="GO:0045087">
    <property type="term" value="P:innate immune response"/>
    <property type="evidence" value="ECO:0007669"/>
    <property type="project" value="UniProtKB-KW"/>
</dbReference>
<dbReference type="Proteomes" id="UP000265180">
    <property type="component" value="Chromosome 21"/>
</dbReference>
<keyword evidence="5" id="KW-0391">Immunity</keyword>
<dbReference type="Pfam" id="PF13445">
    <property type="entry name" value="zf-RING_UBOX"/>
    <property type="match status" value="1"/>
</dbReference>
<dbReference type="Pfam" id="PF13765">
    <property type="entry name" value="PRY"/>
    <property type="match status" value="1"/>
</dbReference>
<dbReference type="CDD" id="cd19802">
    <property type="entry name" value="Bbox1_TRIM8-like"/>
    <property type="match status" value="1"/>
</dbReference>
<evidence type="ECO:0000256" key="1">
    <source>
        <dbReference type="ARBA" id="ARBA00022588"/>
    </source>
</evidence>
<dbReference type="InterPro" id="IPR027370">
    <property type="entry name" value="Znf-RING_euk"/>
</dbReference>
<dbReference type="GO" id="GO:0008270">
    <property type="term" value="F:zinc ion binding"/>
    <property type="evidence" value="ECO:0007669"/>
    <property type="project" value="UniProtKB-KW"/>
</dbReference>
<evidence type="ECO:0000256" key="3">
    <source>
        <dbReference type="ARBA" id="ARBA00022771"/>
    </source>
</evidence>
<reference evidence="11" key="4">
    <citation type="submission" date="2025-09" db="UniProtKB">
        <authorList>
            <consortium name="Ensembl"/>
        </authorList>
    </citation>
    <scope>IDENTIFICATION</scope>
    <source>
        <strain evidence="11">HNI</strain>
    </source>
</reference>
<dbReference type="FunFam" id="2.60.120.920:FF:000004">
    <property type="entry name" value="Butyrophilin subfamily 1 member A1"/>
    <property type="match status" value="1"/>
</dbReference>
<accession>A0A3P9MD58</accession>
<dbReference type="CDD" id="cd19769">
    <property type="entry name" value="Bbox2_TRIM16-like"/>
    <property type="match status" value="1"/>
</dbReference>
<evidence type="ECO:0000259" key="9">
    <source>
        <dbReference type="PROSITE" id="PS50119"/>
    </source>
</evidence>
<keyword evidence="2" id="KW-0479">Metal-binding</keyword>
<dbReference type="PROSITE" id="PS50188">
    <property type="entry name" value="B302_SPRY"/>
    <property type="match status" value="1"/>
</dbReference>
<dbReference type="InterPro" id="IPR001841">
    <property type="entry name" value="Znf_RING"/>
</dbReference>
<dbReference type="PANTHER" id="PTHR25465:SF32">
    <property type="entry name" value="BLOODTHIRSTY-RELATED GENE FAMILY, MEMBER 16 ISOFORM X1-RELATED"/>
    <property type="match status" value="1"/>
</dbReference>
<dbReference type="PROSITE" id="PS50089">
    <property type="entry name" value="ZF_RING_2"/>
    <property type="match status" value="1"/>
</dbReference>
<dbReference type="SUPFAM" id="SSF49899">
    <property type="entry name" value="Concanavalin A-like lectins/glucanases"/>
    <property type="match status" value="1"/>
</dbReference>
<dbReference type="PROSITE" id="PS00518">
    <property type="entry name" value="ZF_RING_1"/>
    <property type="match status" value="1"/>
</dbReference>
<reference evidence="11" key="3">
    <citation type="submission" date="2025-08" db="UniProtKB">
        <authorList>
            <consortium name="Ensembl"/>
        </authorList>
    </citation>
    <scope>IDENTIFICATION</scope>
    <source>
        <strain evidence="11">HNI</strain>
    </source>
</reference>
<name>A0A3P9MD58_ORYLA</name>
<keyword evidence="1" id="KW-0399">Innate immunity</keyword>
<dbReference type="Pfam" id="PF00643">
    <property type="entry name" value="zf-B_box"/>
    <property type="match status" value="1"/>
</dbReference>